<dbReference type="OrthoDB" id="9777345at2"/>
<dbReference type="InterPro" id="IPR037050">
    <property type="entry name" value="DUF1254_sf"/>
</dbReference>
<dbReference type="SUPFAM" id="SSF160935">
    <property type="entry name" value="VPA0735-like"/>
    <property type="match status" value="1"/>
</dbReference>
<dbReference type="EMBL" id="QPJM01000005">
    <property type="protein sequence ID" value="RCW83760.1"/>
    <property type="molecule type" value="Genomic_DNA"/>
</dbReference>
<dbReference type="InterPro" id="IPR010621">
    <property type="entry name" value="DUF1214"/>
</dbReference>
<evidence type="ECO:0000313" key="3">
    <source>
        <dbReference type="EMBL" id="RCW83760.1"/>
    </source>
</evidence>
<dbReference type="InterPro" id="IPR037049">
    <property type="entry name" value="DUF1214_C_sf"/>
</dbReference>
<evidence type="ECO:0000259" key="2">
    <source>
        <dbReference type="Pfam" id="PF06863"/>
    </source>
</evidence>
<dbReference type="Proteomes" id="UP000253324">
    <property type="component" value="Unassembled WGS sequence"/>
</dbReference>
<dbReference type="AlphaFoldDB" id="A0A368YU64"/>
<protein>
    <recommendedName>
        <fullName evidence="5">Cell envelope protein</fullName>
    </recommendedName>
</protein>
<dbReference type="Gene3D" id="2.60.120.600">
    <property type="entry name" value="Domain of unknown function DUF1214, C-terminal domain"/>
    <property type="match status" value="1"/>
</dbReference>
<dbReference type="InterPro" id="IPR010679">
    <property type="entry name" value="DUF1254"/>
</dbReference>
<name>A0A368YU64_9HYPH</name>
<evidence type="ECO:0000259" key="1">
    <source>
        <dbReference type="Pfam" id="PF06742"/>
    </source>
</evidence>
<comment type="caution">
    <text evidence="3">The sequence shown here is derived from an EMBL/GenBank/DDBJ whole genome shotgun (WGS) entry which is preliminary data.</text>
</comment>
<feature type="domain" description="DUF1214" evidence="1">
    <location>
        <begin position="343"/>
        <end position="454"/>
    </location>
</feature>
<dbReference type="PANTHER" id="PTHR36509">
    <property type="entry name" value="BLL3101 PROTEIN"/>
    <property type="match status" value="1"/>
</dbReference>
<evidence type="ECO:0000313" key="4">
    <source>
        <dbReference type="Proteomes" id="UP000253324"/>
    </source>
</evidence>
<dbReference type="Gene3D" id="2.60.40.1610">
    <property type="entry name" value="Domain of unknown function DUF1254"/>
    <property type="match status" value="1"/>
</dbReference>
<sequence>MLTKRDLLRSAAVIAAGAAIARPSLLMAQSYPGIIEAKDIAEEGLIYGLPLVMYYAVMQEFAVDKNSGQFKAPFNEINNQHHVATPEDTAVITPNSDTPYSFVWLDLRAEPVVLSVPVVDPKRYYSVQLIDGNTYNFGYIGTRATGSDQGDYLVVGPDWKGDTPIGVKKIFQSTTPFPLALIRTQLFDPKDMPNVEEIQAGYKAQPLSGFLKQPAAPAAPKIEFLPATTAGIKDNFFQYLDAALEFVPETSRDMAIRAKFAKIGIGPGKTFEFKDLSLEHKAEILVAMKQGDDKVDKWLASGNKNIHGWNVGSFFGDEGFYNGDWVMRAGAAKGGLLGNDAGEAMYPYTRTDAKGETLDASKHNYTITFPAGQLPPVNSFWSVTMYDGKSQLLIKNPINRYLINSPMLPGMKKNEDGSLTLYIQKDTPGADKEANWLPAPNGTVYLVMRLYWPKNEAPSILPAGEGTWQPPAIVAAN</sequence>
<feature type="domain" description="DUF1254" evidence="2">
    <location>
        <begin position="74"/>
        <end position="206"/>
    </location>
</feature>
<keyword evidence="4" id="KW-1185">Reference proteome</keyword>
<dbReference type="Pfam" id="PF06863">
    <property type="entry name" value="DUF1254"/>
    <property type="match status" value="1"/>
</dbReference>
<organism evidence="3 4">
    <name type="scientific">Phyllobacterium bourgognense</name>
    <dbReference type="NCBI Taxonomy" id="314236"/>
    <lineage>
        <taxon>Bacteria</taxon>
        <taxon>Pseudomonadati</taxon>
        <taxon>Pseudomonadota</taxon>
        <taxon>Alphaproteobacteria</taxon>
        <taxon>Hyphomicrobiales</taxon>
        <taxon>Phyllobacteriaceae</taxon>
        <taxon>Phyllobacterium</taxon>
    </lineage>
</organism>
<dbReference type="RefSeq" id="WP_114430133.1">
    <property type="nucleotide sequence ID" value="NZ_QPJM01000005.1"/>
</dbReference>
<dbReference type="Pfam" id="PF06742">
    <property type="entry name" value="DUF1214"/>
    <property type="match status" value="1"/>
</dbReference>
<gene>
    <name evidence="3" type="ORF">C7476_105255</name>
</gene>
<evidence type="ECO:0008006" key="5">
    <source>
        <dbReference type="Google" id="ProtNLM"/>
    </source>
</evidence>
<dbReference type="PANTHER" id="PTHR36509:SF2">
    <property type="entry name" value="BLL3101 PROTEIN"/>
    <property type="match status" value="1"/>
</dbReference>
<accession>A0A368YU64</accession>
<proteinExistence type="predicted"/>
<reference evidence="3 4" key="1">
    <citation type="submission" date="2018-07" db="EMBL/GenBank/DDBJ databases">
        <title>Genomic Encyclopedia of Type Strains, Phase III (KMG-III): the genomes of soil and plant-associated and newly described type strains.</title>
        <authorList>
            <person name="Whitman W."/>
        </authorList>
    </citation>
    <scope>NUCLEOTIDE SEQUENCE [LARGE SCALE GENOMIC DNA]</scope>
    <source>
        <strain evidence="3 4">31-25a</strain>
    </source>
</reference>